<protein>
    <submittedName>
        <fullName evidence="4">Response regulator</fullName>
    </submittedName>
</protein>
<evidence type="ECO:0000256" key="2">
    <source>
        <dbReference type="PROSITE-ProRule" id="PRU00169"/>
    </source>
</evidence>
<feature type="modified residue" description="4-aspartylphosphate" evidence="2">
    <location>
        <position position="37"/>
    </location>
</feature>
<reference evidence="4 5" key="1">
    <citation type="submission" date="2024-02" db="EMBL/GenBank/DDBJ databases">
        <title>Genome sequence of Aquincola sp. MAHUQ-54.</title>
        <authorList>
            <person name="Huq M.A."/>
        </authorList>
    </citation>
    <scope>NUCLEOTIDE SEQUENCE [LARGE SCALE GENOMIC DNA]</scope>
    <source>
        <strain evidence="4 5">MAHUQ-54</strain>
    </source>
</reference>
<dbReference type="PROSITE" id="PS50110">
    <property type="entry name" value="RESPONSE_REGULATORY"/>
    <property type="match status" value="1"/>
</dbReference>
<dbReference type="EMBL" id="JAZIBG010000008">
    <property type="protein sequence ID" value="MEF7612612.1"/>
    <property type="molecule type" value="Genomic_DNA"/>
</dbReference>
<organism evidence="4 5">
    <name type="scientific">Aquincola agrisoli</name>
    <dbReference type="NCBI Taxonomy" id="3119538"/>
    <lineage>
        <taxon>Bacteria</taxon>
        <taxon>Pseudomonadati</taxon>
        <taxon>Pseudomonadota</taxon>
        <taxon>Betaproteobacteria</taxon>
        <taxon>Burkholderiales</taxon>
        <taxon>Sphaerotilaceae</taxon>
        <taxon>Aquincola</taxon>
    </lineage>
</organism>
<dbReference type="SMART" id="SM00448">
    <property type="entry name" value="REC"/>
    <property type="match status" value="1"/>
</dbReference>
<dbReference type="Pfam" id="PF00072">
    <property type="entry name" value="Response_reg"/>
    <property type="match status" value="1"/>
</dbReference>
<gene>
    <name evidence="4" type="ORF">V4F39_01735</name>
</gene>
<evidence type="ECO:0000259" key="3">
    <source>
        <dbReference type="PROSITE" id="PS50110"/>
    </source>
</evidence>
<evidence type="ECO:0000313" key="5">
    <source>
        <dbReference type="Proteomes" id="UP001336250"/>
    </source>
</evidence>
<feature type="domain" description="Response regulatory" evidence="3">
    <location>
        <begin position="1"/>
        <end position="104"/>
    </location>
</feature>
<dbReference type="AlphaFoldDB" id="A0AAW9QB21"/>
<sequence length="111" mass="12155">MEQLLLRWPRVTLAQADSGEAGIALARSMRPDVVLLDLRLPDMDGLEVLAALKSDDSTRGLRVIALSASAMTEDVRAVRDAGAADYWTKPLDFQQFLGDMQRLLTSGDARP</sequence>
<keyword evidence="5" id="KW-1185">Reference proteome</keyword>
<keyword evidence="1 2" id="KW-0597">Phosphoprotein</keyword>
<dbReference type="InterPro" id="IPR050595">
    <property type="entry name" value="Bact_response_regulator"/>
</dbReference>
<name>A0AAW9QB21_9BURK</name>
<comment type="caution">
    <text evidence="4">The sequence shown here is derived from an EMBL/GenBank/DDBJ whole genome shotgun (WGS) entry which is preliminary data.</text>
</comment>
<dbReference type="RefSeq" id="WP_332287508.1">
    <property type="nucleotide sequence ID" value="NZ_JAZIBG010000008.1"/>
</dbReference>
<dbReference type="Gene3D" id="3.40.50.2300">
    <property type="match status" value="1"/>
</dbReference>
<dbReference type="InterPro" id="IPR001789">
    <property type="entry name" value="Sig_transdc_resp-reg_receiver"/>
</dbReference>
<dbReference type="InterPro" id="IPR011006">
    <property type="entry name" value="CheY-like_superfamily"/>
</dbReference>
<dbReference type="Proteomes" id="UP001336250">
    <property type="component" value="Unassembled WGS sequence"/>
</dbReference>
<proteinExistence type="predicted"/>
<dbReference type="SUPFAM" id="SSF52172">
    <property type="entry name" value="CheY-like"/>
    <property type="match status" value="1"/>
</dbReference>
<accession>A0AAW9QB21</accession>
<dbReference type="PANTHER" id="PTHR44591:SF23">
    <property type="entry name" value="CHEY SUBFAMILY"/>
    <property type="match status" value="1"/>
</dbReference>
<dbReference type="PANTHER" id="PTHR44591">
    <property type="entry name" value="STRESS RESPONSE REGULATOR PROTEIN 1"/>
    <property type="match status" value="1"/>
</dbReference>
<dbReference type="GO" id="GO:0000160">
    <property type="term" value="P:phosphorelay signal transduction system"/>
    <property type="evidence" value="ECO:0007669"/>
    <property type="project" value="InterPro"/>
</dbReference>
<evidence type="ECO:0000313" key="4">
    <source>
        <dbReference type="EMBL" id="MEF7612612.1"/>
    </source>
</evidence>
<evidence type="ECO:0000256" key="1">
    <source>
        <dbReference type="ARBA" id="ARBA00022553"/>
    </source>
</evidence>